<dbReference type="PANTHER" id="PTHR33993:SF5">
    <property type="entry name" value="GLYOXALASE"/>
    <property type="match status" value="1"/>
</dbReference>
<evidence type="ECO:0000313" key="2">
    <source>
        <dbReference type="EMBL" id="GGG20695.1"/>
    </source>
</evidence>
<dbReference type="InterPro" id="IPR052164">
    <property type="entry name" value="Anthracycline_SecMetBiosynth"/>
</dbReference>
<evidence type="ECO:0000259" key="1">
    <source>
        <dbReference type="PROSITE" id="PS51819"/>
    </source>
</evidence>
<dbReference type="Proteomes" id="UP000654257">
    <property type="component" value="Unassembled WGS sequence"/>
</dbReference>
<dbReference type="Pfam" id="PF18029">
    <property type="entry name" value="Glyoxalase_6"/>
    <property type="match status" value="1"/>
</dbReference>
<dbReference type="PANTHER" id="PTHR33993">
    <property type="entry name" value="GLYOXALASE-RELATED"/>
    <property type="match status" value="1"/>
</dbReference>
<organism evidence="2 3">
    <name type="scientific">Rhodococcoides trifolii</name>
    <dbReference type="NCBI Taxonomy" id="908250"/>
    <lineage>
        <taxon>Bacteria</taxon>
        <taxon>Bacillati</taxon>
        <taxon>Actinomycetota</taxon>
        <taxon>Actinomycetes</taxon>
        <taxon>Mycobacteriales</taxon>
        <taxon>Nocardiaceae</taxon>
        <taxon>Rhodococcoides</taxon>
    </lineage>
</organism>
<dbReference type="EMBL" id="BMCU01000004">
    <property type="protein sequence ID" value="GGG20695.1"/>
    <property type="molecule type" value="Genomic_DNA"/>
</dbReference>
<sequence>MATASVNSLILSSPDPAALAQWYGTVFEAPPMAMGPYTVIDLDGFFVMFDKRDDVTGPNPNGSRILLNIEPDDPAAVAARIDGLGGTWISPLEDRDGDQFATAVDPDGNWIQLVRIRDEMEAQMGAPTTPFSGFAVRDVQEATVFYRDLLGMRVLPNGTDMAWIRIDRRTTVLAYPKPDHVPAAHTILNIPTRDVGSKVAELTAKGITFLRYDGSPQDEDGVMRGYGPDIAWFTDPSGNVLSVVAMVEPDFES</sequence>
<reference evidence="2" key="2">
    <citation type="submission" date="2020-09" db="EMBL/GenBank/DDBJ databases">
        <authorList>
            <person name="Sun Q."/>
            <person name="Sedlacek I."/>
        </authorList>
    </citation>
    <scope>NUCLEOTIDE SEQUENCE</scope>
    <source>
        <strain evidence="2">CCM 7905</strain>
    </source>
</reference>
<gene>
    <name evidence="2" type="ORF">GCM10007304_38270</name>
</gene>
<reference evidence="2" key="1">
    <citation type="journal article" date="2014" name="Int. J. Syst. Evol. Microbiol.">
        <title>Complete genome sequence of Corynebacterium casei LMG S-19264T (=DSM 44701T), isolated from a smear-ripened cheese.</title>
        <authorList>
            <consortium name="US DOE Joint Genome Institute (JGI-PGF)"/>
            <person name="Walter F."/>
            <person name="Albersmeier A."/>
            <person name="Kalinowski J."/>
            <person name="Ruckert C."/>
        </authorList>
    </citation>
    <scope>NUCLEOTIDE SEQUENCE</scope>
    <source>
        <strain evidence="2">CCM 7905</strain>
    </source>
</reference>
<proteinExistence type="predicted"/>
<dbReference type="InterPro" id="IPR004360">
    <property type="entry name" value="Glyas_Fos-R_dOase_dom"/>
</dbReference>
<dbReference type="SUPFAM" id="SSF54593">
    <property type="entry name" value="Glyoxalase/Bleomycin resistance protein/Dihydroxybiphenyl dioxygenase"/>
    <property type="match status" value="2"/>
</dbReference>
<dbReference type="PROSITE" id="PS51819">
    <property type="entry name" value="VOC"/>
    <property type="match status" value="2"/>
</dbReference>
<dbReference type="RefSeq" id="WP_188546481.1">
    <property type="nucleotide sequence ID" value="NZ_BMCU01000004.1"/>
</dbReference>
<dbReference type="InterPro" id="IPR029068">
    <property type="entry name" value="Glyas_Bleomycin-R_OHBP_Dase"/>
</dbReference>
<name>A0A917G3B8_9NOCA</name>
<dbReference type="Pfam" id="PF00903">
    <property type="entry name" value="Glyoxalase"/>
    <property type="match status" value="1"/>
</dbReference>
<keyword evidence="3" id="KW-1185">Reference proteome</keyword>
<feature type="domain" description="VOC" evidence="1">
    <location>
        <begin position="128"/>
        <end position="246"/>
    </location>
</feature>
<dbReference type="AlphaFoldDB" id="A0A917G3B8"/>
<dbReference type="InterPro" id="IPR041581">
    <property type="entry name" value="Glyoxalase_6"/>
</dbReference>
<feature type="domain" description="VOC" evidence="1">
    <location>
        <begin position="5"/>
        <end position="116"/>
    </location>
</feature>
<accession>A0A917G3B8</accession>
<dbReference type="InterPro" id="IPR037523">
    <property type="entry name" value="VOC_core"/>
</dbReference>
<dbReference type="Gene3D" id="3.10.180.10">
    <property type="entry name" value="2,3-Dihydroxybiphenyl 1,2-Dioxygenase, domain 1"/>
    <property type="match status" value="2"/>
</dbReference>
<comment type="caution">
    <text evidence="2">The sequence shown here is derived from an EMBL/GenBank/DDBJ whole genome shotgun (WGS) entry which is preliminary data.</text>
</comment>
<evidence type="ECO:0000313" key="3">
    <source>
        <dbReference type="Proteomes" id="UP000654257"/>
    </source>
</evidence>
<protein>
    <recommendedName>
        <fullName evidence="1">VOC domain-containing protein</fullName>
    </recommendedName>
</protein>